<feature type="domain" description="Mycothiol-dependent maleylpyruvate isomerase metal-binding" evidence="1">
    <location>
        <begin position="11"/>
        <end position="152"/>
    </location>
</feature>
<dbReference type="STRING" id="990371.SAMN05421813_105119"/>
<dbReference type="InterPro" id="IPR024344">
    <property type="entry name" value="MDMPI_metal-binding"/>
</dbReference>
<dbReference type="OrthoDB" id="154293at2"/>
<evidence type="ECO:0000313" key="3">
    <source>
        <dbReference type="Proteomes" id="UP000199226"/>
    </source>
</evidence>
<accession>A0A1G9Q4B6</accession>
<dbReference type="Pfam" id="PF11716">
    <property type="entry name" value="MDMPI_N"/>
    <property type="match status" value="1"/>
</dbReference>
<dbReference type="AlphaFoldDB" id="A0A1G9Q4B6"/>
<protein>
    <submittedName>
        <fullName evidence="2">TIGR03083 family protein</fullName>
    </submittedName>
</protein>
<dbReference type="Gene3D" id="1.20.120.450">
    <property type="entry name" value="dinb family like domain"/>
    <property type="match status" value="1"/>
</dbReference>
<dbReference type="Proteomes" id="UP000199226">
    <property type="component" value="Unassembled WGS sequence"/>
</dbReference>
<dbReference type="SUPFAM" id="SSF109854">
    <property type="entry name" value="DinB/YfiT-like putative metalloenzymes"/>
    <property type="match status" value="1"/>
</dbReference>
<dbReference type="EMBL" id="FNHH01000005">
    <property type="protein sequence ID" value="SDM05884.1"/>
    <property type="molecule type" value="Genomic_DNA"/>
</dbReference>
<reference evidence="3" key="1">
    <citation type="submission" date="2016-10" db="EMBL/GenBank/DDBJ databases">
        <authorList>
            <person name="Varghese N."/>
            <person name="Submissions S."/>
        </authorList>
    </citation>
    <scope>NUCLEOTIDE SEQUENCE [LARGE SCALE GENOMIC DNA]</scope>
    <source>
        <strain evidence="3">DSM 24536</strain>
    </source>
</reference>
<keyword evidence="3" id="KW-1185">Reference proteome</keyword>
<evidence type="ECO:0000313" key="2">
    <source>
        <dbReference type="EMBL" id="SDM05884.1"/>
    </source>
</evidence>
<name>A0A1G9Q4B6_9SPHI</name>
<dbReference type="InterPro" id="IPR034660">
    <property type="entry name" value="DinB/YfiT-like"/>
</dbReference>
<organism evidence="2 3">
    <name type="scientific">Daejeonella rubra</name>
    <dbReference type="NCBI Taxonomy" id="990371"/>
    <lineage>
        <taxon>Bacteria</taxon>
        <taxon>Pseudomonadati</taxon>
        <taxon>Bacteroidota</taxon>
        <taxon>Sphingobacteriia</taxon>
        <taxon>Sphingobacteriales</taxon>
        <taxon>Sphingobacteriaceae</taxon>
        <taxon>Daejeonella</taxon>
    </lineage>
</organism>
<sequence>MIDVLPLFPQLDSSLIEVLSGLSPQQWNNDTICKKWRVKDIVAHLLDGAIRRLSIGRDGYKMTVAEINNQAELLDYLNNLNAGWVSAFERVSPMILVAQLKIIQEELYLYLKGLDPDDNAIFPVSWAGDEISDNRFDIAREFTERWLHQQQIRQAVGARLLLDRHLYNPFLEICMKALPHHFRDLHPVVNTIISVEIVGDAGGVWTIIRRDNKWEFTLTEGPSDAHVYIDQNIAWMLFSKGIDIYEAGQYWQVTGDQDLGRHALLMRSFMV</sequence>
<proteinExistence type="predicted"/>
<dbReference type="RefSeq" id="WP_090701480.1">
    <property type="nucleotide sequence ID" value="NZ_FNHH01000005.1"/>
</dbReference>
<evidence type="ECO:0000259" key="1">
    <source>
        <dbReference type="Pfam" id="PF11716"/>
    </source>
</evidence>
<gene>
    <name evidence="2" type="ORF">SAMN05421813_105119</name>
</gene>
<dbReference type="GO" id="GO:0046872">
    <property type="term" value="F:metal ion binding"/>
    <property type="evidence" value="ECO:0007669"/>
    <property type="project" value="InterPro"/>
</dbReference>